<dbReference type="InterPro" id="IPR009057">
    <property type="entry name" value="Homeodomain-like_sf"/>
</dbReference>
<dbReference type="GO" id="GO:0003677">
    <property type="term" value="F:DNA binding"/>
    <property type="evidence" value="ECO:0007669"/>
    <property type="project" value="UniProtKB-UniRule"/>
</dbReference>
<keyword evidence="5" id="KW-0287">Flowering</keyword>
<dbReference type="AlphaFoldDB" id="A0A5A7R3K4"/>
<comment type="caution">
    <text evidence="15">The sequence shown here is derived from an EMBL/GenBank/DDBJ whole genome shotgun (WGS) entry which is preliminary data.</text>
</comment>
<sequence length="228" mass="25223">MDDQEKLSGSPDPVLRTRWIPKPEQILILESIFNGGTVNPTNNETVRFRKLLEKYGPVGDANVFYWFQNRRSRTHRRRRQIQAAAGDITRGGAVRGDNCDPLLCSYGPTMDTSAGMSPSSSFGPIGVGADSTSNGPLSFLGHPTCFQEVQQDSGFWAQDSSISHYGVITVFINGVETSVRMEPLDTKTMFGEGFILFHSSGVAVEVDERGFLLQPLHHGESYFLVPRH</sequence>
<evidence type="ECO:0000256" key="9">
    <source>
        <dbReference type="ARBA" id="ARBA00023242"/>
    </source>
</evidence>
<dbReference type="PANTHER" id="PTHR46998">
    <property type="entry name" value="WUSCHEL-RELATED HOMEOBOX 11"/>
    <property type="match status" value="1"/>
</dbReference>
<evidence type="ECO:0000256" key="3">
    <source>
        <dbReference type="ARBA" id="ARBA00022782"/>
    </source>
</evidence>
<reference evidence="16" key="1">
    <citation type="journal article" date="2019" name="Curr. Biol.">
        <title>Genome Sequence of Striga asiatica Provides Insight into the Evolution of Plant Parasitism.</title>
        <authorList>
            <person name="Yoshida S."/>
            <person name="Kim S."/>
            <person name="Wafula E.K."/>
            <person name="Tanskanen J."/>
            <person name="Kim Y.M."/>
            <person name="Honaas L."/>
            <person name="Yang Z."/>
            <person name="Spallek T."/>
            <person name="Conn C.E."/>
            <person name="Ichihashi Y."/>
            <person name="Cheong K."/>
            <person name="Cui S."/>
            <person name="Der J.P."/>
            <person name="Gundlach H."/>
            <person name="Jiao Y."/>
            <person name="Hori C."/>
            <person name="Ishida J.K."/>
            <person name="Kasahara H."/>
            <person name="Kiba T."/>
            <person name="Kim M.S."/>
            <person name="Koo N."/>
            <person name="Laohavisit A."/>
            <person name="Lee Y.H."/>
            <person name="Lumba S."/>
            <person name="McCourt P."/>
            <person name="Mortimer J.C."/>
            <person name="Mutuku J.M."/>
            <person name="Nomura T."/>
            <person name="Sasaki-Sekimoto Y."/>
            <person name="Seto Y."/>
            <person name="Wang Y."/>
            <person name="Wakatake T."/>
            <person name="Sakakibara H."/>
            <person name="Demura T."/>
            <person name="Yamaguchi S."/>
            <person name="Yoneyama K."/>
            <person name="Manabe R.I."/>
            <person name="Nelson D.C."/>
            <person name="Schulman A.H."/>
            <person name="Timko M.P."/>
            <person name="dePamphilis C.W."/>
            <person name="Choi D."/>
            <person name="Shirasu K."/>
        </authorList>
    </citation>
    <scope>NUCLEOTIDE SEQUENCE [LARGE SCALE GENOMIC DNA]</scope>
    <source>
        <strain evidence="16">cv. UVA1</strain>
    </source>
</reference>
<evidence type="ECO:0000256" key="4">
    <source>
        <dbReference type="ARBA" id="ARBA00023015"/>
    </source>
</evidence>
<evidence type="ECO:0000313" key="16">
    <source>
        <dbReference type="Proteomes" id="UP000325081"/>
    </source>
</evidence>
<comment type="similarity">
    <text evidence="10">Belongs to the WUS homeobox family.</text>
</comment>
<evidence type="ECO:0000259" key="14">
    <source>
        <dbReference type="PROSITE" id="PS50071"/>
    </source>
</evidence>
<evidence type="ECO:0000256" key="12">
    <source>
        <dbReference type="PROSITE-ProRule" id="PRU00108"/>
    </source>
</evidence>
<protein>
    <recommendedName>
        <fullName evidence="11">Protein WUSCHEL</fullName>
    </recommendedName>
</protein>
<dbReference type="GO" id="GO:0003700">
    <property type="term" value="F:DNA-binding transcription factor activity"/>
    <property type="evidence" value="ECO:0007669"/>
    <property type="project" value="InterPro"/>
</dbReference>
<dbReference type="GO" id="GO:0009908">
    <property type="term" value="P:flower development"/>
    <property type="evidence" value="ECO:0007669"/>
    <property type="project" value="UniProtKB-KW"/>
</dbReference>
<keyword evidence="8" id="KW-0804">Transcription</keyword>
<keyword evidence="3" id="KW-0221">Differentiation</keyword>
<evidence type="ECO:0000256" key="1">
    <source>
        <dbReference type="ARBA" id="ARBA00004123"/>
    </source>
</evidence>
<organism evidence="15 16">
    <name type="scientific">Striga asiatica</name>
    <name type="common">Asiatic witchweed</name>
    <name type="synonym">Buchnera asiatica</name>
    <dbReference type="NCBI Taxonomy" id="4170"/>
    <lineage>
        <taxon>Eukaryota</taxon>
        <taxon>Viridiplantae</taxon>
        <taxon>Streptophyta</taxon>
        <taxon>Embryophyta</taxon>
        <taxon>Tracheophyta</taxon>
        <taxon>Spermatophyta</taxon>
        <taxon>Magnoliopsida</taxon>
        <taxon>eudicotyledons</taxon>
        <taxon>Gunneridae</taxon>
        <taxon>Pentapetalae</taxon>
        <taxon>asterids</taxon>
        <taxon>lamiids</taxon>
        <taxon>Lamiales</taxon>
        <taxon>Orobanchaceae</taxon>
        <taxon>Buchnereae</taxon>
        <taxon>Striga</taxon>
    </lineage>
</organism>
<dbReference type="GO" id="GO:0005634">
    <property type="term" value="C:nucleus"/>
    <property type="evidence" value="ECO:0007669"/>
    <property type="project" value="UniProtKB-SubCell"/>
</dbReference>
<dbReference type="FunFam" id="1.10.10.60:FF:000118">
    <property type="entry name" value="WUSCHEL-related homeobox 11"/>
    <property type="match status" value="1"/>
</dbReference>
<dbReference type="Pfam" id="PF00046">
    <property type="entry name" value="Homeodomain"/>
    <property type="match status" value="1"/>
</dbReference>
<evidence type="ECO:0000256" key="5">
    <source>
        <dbReference type="ARBA" id="ARBA00023089"/>
    </source>
</evidence>
<keyword evidence="16" id="KW-1185">Reference proteome</keyword>
<keyword evidence="4" id="KW-0805">Transcription regulation</keyword>
<evidence type="ECO:0000256" key="6">
    <source>
        <dbReference type="ARBA" id="ARBA00023125"/>
    </source>
</evidence>
<dbReference type="PANTHER" id="PTHR46998:SF2">
    <property type="entry name" value="WUSCHEL-RELATED HOMEOBOX 11"/>
    <property type="match status" value="1"/>
</dbReference>
<feature type="domain" description="Homeobox" evidence="14">
    <location>
        <begin position="12"/>
        <end position="77"/>
    </location>
</feature>
<comment type="subcellular location">
    <subcellularLocation>
        <location evidence="1 12 13">Nucleus</location>
    </subcellularLocation>
</comment>
<dbReference type="EMBL" id="BKCP01010070">
    <property type="protein sequence ID" value="GER51986.1"/>
    <property type="molecule type" value="Genomic_DNA"/>
</dbReference>
<evidence type="ECO:0000256" key="2">
    <source>
        <dbReference type="ARBA" id="ARBA00022473"/>
    </source>
</evidence>
<dbReference type="SMART" id="SM00389">
    <property type="entry name" value="HOX"/>
    <property type="match status" value="1"/>
</dbReference>
<name>A0A5A7R3K4_STRAF</name>
<keyword evidence="7 12" id="KW-0371">Homeobox</keyword>
<evidence type="ECO:0000256" key="13">
    <source>
        <dbReference type="RuleBase" id="RU000682"/>
    </source>
</evidence>
<dbReference type="PROSITE" id="PS50071">
    <property type="entry name" value="HOMEOBOX_2"/>
    <property type="match status" value="1"/>
</dbReference>
<dbReference type="InterPro" id="IPR001356">
    <property type="entry name" value="HD"/>
</dbReference>
<dbReference type="SUPFAM" id="SSF46689">
    <property type="entry name" value="Homeodomain-like"/>
    <property type="match status" value="1"/>
</dbReference>
<keyword evidence="6 12" id="KW-0238">DNA-binding</keyword>
<evidence type="ECO:0000313" key="15">
    <source>
        <dbReference type="EMBL" id="GER51986.1"/>
    </source>
</evidence>
<gene>
    <name evidence="15" type="ORF">STAS_29410</name>
</gene>
<dbReference type="InterPro" id="IPR044558">
    <property type="entry name" value="WOX11-like"/>
</dbReference>
<dbReference type="GO" id="GO:0048830">
    <property type="term" value="P:adventitious root development"/>
    <property type="evidence" value="ECO:0007669"/>
    <property type="project" value="InterPro"/>
</dbReference>
<evidence type="ECO:0000256" key="10">
    <source>
        <dbReference type="ARBA" id="ARBA00024040"/>
    </source>
</evidence>
<dbReference type="GO" id="GO:0030154">
    <property type="term" value="P:cell differentiation"/>
    <property type="evidence" value="ECO:0007669"/>
    <property type="project" value="UniProtKB-KW"/>
</dbReference>
<evidence type="ECO:0000256" key="11">
    <source>
        <dbReference type="ARBA" id="ARBA00068485"/>
    </source>
</evidence>
<feature type="DNA-binding region" description="Homeobox" evidence="12">
    <location>
        <begin position="14"/>
        <end position="78"/>
    </location>
</feature>
<dbReference type="OrthoDB" id="670226at2759"/>
<evidence type="ECO:0000256" key="8">
    <source>
        <dbReference type="ARBA" id="ARBA00023163"/>
    </source>
</evidence>
<keyword evidence="2" id="KW-0217">Developmental protein</keyword>
<dbReference type="Gene3D" id="1.10.10.60">
    <property type="entry name" value="Homeodomain-like"/>
    <property type="match status" value="1"/>
</dbReference>
<evidence type="ECO:0000256" key="7">
    <source>
        <dbReference type="ARBA" id="ARBA00023155"/>
    </source>
</evidence>
<proteinExistence type="inferred from homology"/>
<accession>A0A5A7R3K4</accession>
<keyword evidence="9 12" id="KW-0539">Nucleus</keyword>
<dbReference type="Proteomes" id="UP000325081">
    <property type="component" value="Unassembled WGS sequence"/>
</dbReference>